<dbReference type="CDD" id="cd08916">
    <property type="entry name" value="TrHb3_P"/>
    <property type="match status" value="1"/>
</dbReference>
<protein>
    <submittedName>
        <fullName evidence="1">Group III truncated hemoglobin</fullName>
    </submittedName>
</protein>
<sequence>MARIEMKDIRDRKDVFSLVSEFYKTIRKDEMLGPIFNRHIEEQQWPLHLEKLTDFWVTALFGTPCFKGNPGKAHKNVDRNLNYNMSQIHFGKWLQLWFSTIDALFEGEIAQRAKGAARKMATNQYLTIWKNKPEKSRC</sequence>
<accession>A0ABU5ZT75</accession>
<organism evidence="1 2">
    <name type="scientific">Aquimarina gracilis</name>
    <dbReference type="NCBI Taxonomy" id="874422"/>
    <lineage>
        <taxon>Bacteria</taxon>
        <taxon>Pseudomonadati</taxon>
        <taxon>Bacteroidota</taxon>
        <taxon>Flavobacteriia</taxon>
        <taxon>Flavobacteriales</taxon>
        <taxon>Flavobacteriaceae</taxon>
        <taxon>Aquimarina</taxon>
    </lineage>
</organism>
<dbReference type="InterPro" id="IPR009050">
    <property type="entry name" value="Globin-like_sf"/>
</dbReference>
<dbReference type="EMBL" id="JAYKLX010000003">
    <property type="protein sequence ID" value="MEB3345281.1"/>
    <property type="molecule type" value="Genomic_DNA"/>
</dbReference>
<comment type="caution">
    <text evidence="1">The sequence shown here is derived from an EMBL/GenBank/DDBJ whole genome shotgun (WGS) entry which is preliminary data.</text>
</comment>
<name>A0ABU5ZT75_9FLAO</name>
<proteinExistence type="predicted"/>
<evidence type="ECO:0000313" key="1">
    <source>
        <dbReference type="EMBL" id="MEB3345281.1"/>
    </source>
</evidence>
<gene>
    <name evidence="1" type="ORF">U6A24_07415</name>
</gene>
<dbReference type="InterPro" id="IPR012292">
    <property type="entry name" value="Globin/Proto"/>
</dbReference>
<dbReference type="Gene3D" id="1.10.490.10">
    <property type="entry name" value="Globins"/>
    <property type="match status" value="1"/>
</dbReference>
<keyword evidence="2" id="KW-1185">Reference proteome</keyword>
<evidence type="ECO:0000313" key="2">
    <source>
        <dbReference type="Proteomes" id="UP001327027"/>
    </source>
</evidence>
<dbReference type="SUPFAM" id="SSF46458">
    <property type="entry name" value="Globin-like"/>
    <property type="match status" value="1"/>
</dbReference>
<dbReference type="RefSeq" id="WP_324179310.1">
    <property type="nucleotide sequence ID" value="NZ_BAABAW010000008.1"/>
</dbReference>
<reference evidence="1 2" key="1">
    <citation type="journal article" date="2013" name="Int. J. Syst. Evol. Microbiol.">
        <title>Aquimarina gracilis sp. nov., isolated from the gut microflora of a mussel, Mytilus coruscus, and emended description of Aquimarina spongiae.</title>
        <authorList>
            <person name="Park S.C."/>
            <person name="Choe H.N."/>
            <person name="Baik K.S."/>
            <person name="Seong C.N."/>
        </authorList>
    </citation>
    <scope>NUCLEOTIDE SEQUENCE [LARGE SCALE GENOMIC DNA]</scope>
    <source>
        <strain evidence="1 2">PSC32</strain>
    </source>
</reference>
<dbReference type="Proteomes" id="UP001327027">
    <property type="component" value="Unassembled WGS sequence"/>
</dbReference>